<dbReference type="PIRSF" id="PIRSF000728">
    <property type="entry name" value="NAGK"/>
    <property type="match status" value="1"/>
</dbReference>
<organism evidence="11 12">
    <name type="scientific">Candidatus Hydrogenisulfobacillus filiaventi</name>
    <dbReference type="NCBI Taxonomy" id="2707344"/>
    <lineage>
        <taxon>Bacteria</taxon>
        <taxon>Bacillati</taxon>
        <taxon>Bacillota</taxon>
        <taxon>Clostridia</taxon>
        <taxon>Eubacteriales</taxon>
        <taxon>Clostridiales Family XVII. Incertae Sedis</taxon>
        <taxon>Candidatus Hydrogenisulfobacillus</taxon>
    </lineage>
</organism>
<evidence type="ECO:0000256" key="6">
    <source>
        <dbReference type="ARBA" id="ARBA00022741"/>
    </source>
</evidence>
<evidence type="ECO:0000256" key="1">
    <source>
        <dbReference type="ARBA" id="ARBA00004828"/>
    </source>
</evidence>
<evidence type="ECO:0000256" key="7">
    <source>
        <dbReference type="ARBA" id="ARBA00022777"/>
    </source>
</evidence>
<evidence type="ECO:0000313" key="11">
    <source>
        <dbReference type="EMBL" id="CAB1129799.1"/>
    </source>
</evidence>
<evidence type="ECO:0000259" key="10">
    <source>
        <dbReference type="Pfam" id="PF00696"/>
    </source>
</evidence>
<keyword evidence="5 11" id="KW-0808">Transferase</keyword>
<accession>A0A6F8ZIU0</accession>
<evidence type="ECO:0000313" key="12">
    <source>
        <dbReference type="Proteomes" id="UP000503399"/>
    </source>
</evidence>
<dbReference type="GO" id="GO:0005737">
    <property type="term" value="C:cytoplasm"/>
    <property type="evidence" value="ECO:0007669"/>
    <property type="project" value="InterPro"/>
</dbReference>
<dbReference type="InterPro" id="IPR001057">
    <property type="entry name" value="Glu/AcGlu_kinase"/>
</dbReference>
<feature type="domain" description="Aspartate/glutamate/uridylate kinase" evidence="10">
    <location>
        <begin position="1"/>
        <end position="233"/>
    </location>
</feature>
<gene>
    <name evidence="11" type="primary">argB</name>
    <name evidence="11" type="ORF">R50_2302</name>
</gene>
<dbReference type="InterPro" id="IPR036393">
    <property type="entry name" value="AceGlu_kinase-like_sf"/>
</dbReference>
<evidence type="ECO:0000256" key="8">
    <source>
        <dbReference type="ARBA" id="ARBA00022840"/>
    </source>
</evidence>
<evidence type="ECO:0000256" key="4">
    <source>
        <dbReference type="ARBA" id="ARBA00022605"/>
    </source>
</evidence>
<dbReference type="EC" id="2.7.2.8" evidence="2"/>
<dbReference type="InterPro" id="IPR004662">
    <property type="entry name" value="AcgluKinase_fam"/>
</dbReference>
<keyword evidence="6" id="KW-0547">Nucleotide-binding</keyword>
<protein>
    <recommendedName>
        <fullName evidence="2">acetylglutamate kinase</fullName>
        <ecNumber evidence="2">2.7.2.8</ecNumber>
    </recommendedName>
</protein>
<dbReference type="GO" id="GO:0006526">
    <property type="term" value="P:L-arginine biosynthetic process"/>
    <property type="evidence" value="ECO:0007669"/>
    <property type="project" value="UniProtKB-KW"/>
</dbReference>
<keyword evidence="3" id="KW-0055">Arginine biosynthesis</keyword>
<dbReference type="CDD" id="cd04238">
    <property type="entry name" value="AAK_NAGK-like"/>
    <property type="match status" value="1"/>
</dbReference>
<keyword evidence="12" id="KW-1185">Reference proteome</keyword>
<proteinExistence type="predicted"/>
<comment type="pathway">
    <text evidence="1">Amino-acid biosynthesis; L-arginine biosynthesis; N(2)-acetyl-L-ornithine from L-glutamate: step 2/4.</text>
</comment>
<name>A0A6F8ZIU0_9FIRM</name>
<dbReference type="Proteomes" id="UP000503399">
    <property type="component" value="Chromosome"/>
</dbReference>
<sequence length="247" mass="25217">MLVVVKVGGSVLGGADPWLEEVEAAVRSGQSVVVVHGGGAAISRAQARLQEPVRFVRGQRVTSPAALEVVVEVLSGRVNTALVAALEARGVPAVGLNGADDGLLEADPVPELGHVGRITGGRARLLQALLHLGLVPVVAPLALDRSRPGQVLNCNGDWAAAHVAALAGADALVFYTDSGGVRSDPEDPASVVERLDAATARRWMEEGRAHTGMVPKLEAALFALEAGVGTVRVGRLSAAAGTTIAPI</sequence>
<dbReference type="KEGG" id="hfv:R50_2302"/>
<evidence type="ECO:0000256" key="3">
    <source>
        <dbReference type="ARBA" id="ARBA00022571"/>
    </source>
</evidence>
<reference evidence="11 12" key="1">
    <citation type="submission" date="2020-02" db="EMBL/GenBank/DDBJ databases">
        <authorList>
            <person name="Hogendoorn C."/>
        </authorList>
    </citation>
    <scope>NUCLEOTIDE SEQUENCE [LARGE SCALE GENOMIC DNA]</scope>
    <source>
        <strain evidence="11">R501</strain>
    </source>
</reference>
<dbReference type="Gene3D" id="3.40.1160.10">
    <property type="entry name" value="Acetylglutamate kinase-like"/>
    <property type="match status" value="1"/>
</dbReference>
<dbReference type="EMBL" id="LR778114">
    <property type="protein sequence ID" value="CAB1129799.1"/>
    <property type="molecule type" value="Genomic_DNA"/>
</dbReference>
<evidence type="ECO:0000256" key="9">
    <source>
        <dbReference type="ARBA" id="ARBA00048141"/>
    </source>
</evidence>
<dbReference type="PANTHER" id="PTHR23342">
    <property type="entry name" value="N-ACETYLGLUTAMATE SYNTHASE"/>
    <property type="match status" value="1"/>
</dbReference>
<keyword evidence="7 11" id="KW-0418">Kinase</keyword>
<comment type="catalytic activity">
    <reaction evidence="9">
        <text>N-acetyl-L-glutamate + ATP = N-acetyl-L-glutamyl 5-phosphate + ADP</text>
        <dbReference type="Rhea" id="RHEA:14629"/>
        <dbReference type="ChEBI" id="CHEBI:30616"/>
        <dbReference type="ChEBI" id="CHEBI:44337"/>
        <dbReference type="ChEBI" id="CHEBI:57936"/>
        <dbReference type="ChEBI" id="CHEBI:456216"/>
        <dbReference type="EC" id="2.7.2.8"/>
    </reaction>
</comment>
<dbReference type="GO" id="GO:0005524">
    <property type="term" value="F:ATP binding"/>
    <property type="evidence" value="ECO:0007669"/>
    <property type="project" value="UniProtKB-KW"/>
</dbReference>
<dbReference type="Pfam" id="PF00696">
    <property type="entry name" value="AA_kinase"/>
    <property type="match status" value="1"/>
</dbReference>
<dbReference type="SUPFAM" id="SSF53633">
    <property type="entry name" value="Carbamate kinase-like"/>
    <property type="match status" value="1"/>
</dbReference>
<keyword evidence="4" id="KW-0028">Amino-acid biosynthesis</keyword>
<evidence type="ECO:0000256" key="5">
    <source>
        <dbReference type="ARBA" id="ARBA00022679"/>
    </source>
</evidence>
<dbReference type="NCBIfam" id="TIGR00761">
    <property type="entry name" value="argB"/>
    <property type="match status" value="1"/>
</dbReference>
<evidence type="ECO:0000256" key="2">
    <source>
        <dbReference type="ARBA" id="ARBA00013065"/>
    </source>
</evidence>
<dbReference type="InterPro" id="IPR001048">
    <property type="entry name" value="Asp/Glu/Uridylate_kinase"/>
</dbReference>
<dbReference type="AlphaFoldDB" id="A0A6F8ZIU0"/>
<dbReference type="PANTHER" id="PTHR23342:SF0">
    <property type="entry name" value="N-ACETYLGLUTAMATE SYNTHASE, MITOCHONDRIAL"/>
    <property type="match status" value="1"/>
</dbReference>
<dbReference type="GO" id="GO:0003991">
    <property type="term" value="F:acetylglutamate kinase activity"/>
    <property type="evidence" value="ECO:0007669"/>
    <property type="project" value="UniProtKB-EC"/>
</dbReference>
<dbReference type="PRINTS" id="PR00474">
    <property type="entry name" value="GLU5KINASE"/>
</dbReference>
<keyword evidence="8" id="KW-0067">ATP-binding</keyword>